<evidence type="ECO:0000313" key="2">
    <source>
        <dbReference type="Proteomes" id="UP001054945"/>
    </source>
</evidence>
<evidence type="ECO:0000313" key="1">
    <source>
        <dbReference type="EMBL" id="GIY13964.1"/>
    </source>
</evidence>
<reference evidence="1 2" key="1">
    <citation type="submission" date="2021-06" db="EMBL/GenBank/DDBJ databases">
        <title>Caerostris extrusa draft genome.</title>
        <authorList>
            <person name="Kono N."/>
            <person name="Arakawa K."/>
        </authorList>
    </citation>
    <scope>NUCLEOTIDE SEQUENCE [LARGE SCALE GENOMIC DNA]</scope>
</reference>
<keyword evidence="2" id="KW-1185">Reference proteome</keyword>
<sequence length="130" mass="15514">MNSFDLQNAFVIHRKMCRKGQLKGPEEQRNYITIKVERDRRRKKKCSLLQKKTEFGTPHSKTFRFSSKHQSRFNPVSIVISNQFENREIFAWVTIEKTGENMFEEGKDIDGNVFKHYQCFSEKTCDKKNE</sequence>
<dbReference type="EMBL" id="BPLR01007026">
    <property type="protein sequence ID" value="GIY13964.1"/>
    <property type="molecule type" value="Genomic_DNA"/>
</dbReference>
<protein>
    <submittedName>
        <fullName evidence="1">Uncharacterized protein</fullName>
    </submittedName>
</protein>
<name>A0AAV4QYT5_CAEEX</name>
<proteinExistence type="predicted"/>
<comment type="caution">
    <text evidence="1">The sequence shown here is derived from an EMBL/GenBank/DDBJ whole genome shotgun (WGS) entry which is preliminary data.</text>
</comment>
<accession>A0AAV4QYT5</accession>
<gene>
    <name evidence="1" type="ORF">CEXT_85761</name>
</gene>
<dbReference type="Proteomes" id="UP001054945">
    <property type="component" value="Unassembled WGS sequence"/>
</dbReference>
<dbReference type="AlphaFoldDB" id="A0AAV4QYT5"/>
<organism evidence="1 2">
    <name type="scientific">Caerostris extrusa</name>
    <name type="common">Bark spider</name>
    <name type="synonym">Caerostris bankana</name>
    <dbReference type="NCBI Taxonomy" id="172846"/>
    <lineage>
        <taxon>Eukaryota</taxon>
        <taxon>Metazoa</taxon>
        <taxon>Ecdysozoa</taxon>
        <taxon>Arthropoda</taxon>
        <taxon>Chelicerata</taxon>
        <taxon>Arachnida</taxon>
        <taxon>Araneae</taxon>
        <taxon>Araneomorphae</taxon>
        <taxon>Entelegynae</taxon>
        <taxon>Araneoidea</taxon>
        <taxon>Araneidae</taxon>
        <taxon>Caerostris</taxon>
    </lineage>
</organism>